<keyword evidence="3" id="KW-1185">Reference proteome</keyword>
<evidence type="ECO:0000313" key="2">
    <source>
        <dbReference type="EMBL" id="MED6205795.1"/>
    </source>
</evidence>
<evidence type="ECO:0000313" key="3">
    <source>
        <dbReference type="Proteomes" id="UP001341840"/>
    </source>
</evidence>
<evidence type="ECO:0000256" key="1">
    <source>
        <dbReference type="SAM" id="MobiDB-lite"/>
    </source>
</evidence>
<feature type="region of interest" description="Disordered" evidence="1">
    <location>
        <begin position="1"/>
        <end position="25"/>
    </location>
</feature>
<organism evidence="2 3">
    <name type="scientific">Stylosanthes scabra</name>
    <dbReference type="NCBI Taxonomy" id="79078"/>
    <lineage>
        <taxon>Eukaryota</taxon>
        <taxon>Viridiplantae</taxon>
        <taxon>Streptophyta</taxon>
        <taxon>Embryophyta</taxon>
        <taxon>Tracheophyta</taxon>
        <taxon>Spermatophyta</taxon>
        <taxon>Magnoliopsida</taxon>
        <taxon>eudicotyledons</taxon>
        <taxon>Gunneridae</taxon>
        <taxon>Pentapetalae</taxon>
        <taxon>rosids</taxon>
        <taxon>fabids</taxon>
        <taxon>Fabales</taxon>
        <taxon>Fabaceae</taxon>
        <taxon>Papilionoideae</taxon>
        <taxon>50 kb inversion clade</taxon>
        <taxon>dalbergioids sensu lato</taxon>
        <taxon>Dalbergieae</taxon>
        <taxon>Pterocarpus clade</taxon>
        <taxon>Stylosanthes</taxon>
    </lineage>
</organism>
<dbReference type="Pfam" id="PF03004">
    <property type="entry name" value="Transposase_24"/>
    <property type="match status" value="1"/>
</dbReference>
<dbReference type="EMBL" id="JASCZI010241724">
    <property type="protein sequence ID" value="MED6205795.1"/>
    <property type="molecule type" value="Genomic_DNA"/>
</dbReference>
<dbReference type="InterPro" id="IPR004252">
    <property type="entry name" value="Probable_transposase_24"/>
</dbReference>
<gene>
    <name evidence="2" type="ORF">PIB30_021081</name>
</gene>
<reference evidence="2 3" key="1">
    <citation type="journal article" date="2023" name="Plants (Basel)">
        <title>Bridging the Gap: Combining Genomics and Transcriptomics Approaches to Understand Stylosanthes scabra, an Orphan Legume from the Brazilian Caatinga.</title>
        <authorList>
            <person name="Ferreira-Neto J.R.C."/>
            <person name="da Silva M.D."/>
            <person name="Binneck E."/>
            <person name="de Melo N.F."/>
            <person name="da Silva R.H."/>
            <person name="de Melo A.L.T.M."/>
            <person name="Pandolfi V."/>
            <person name="Bustamante F.O."/>
            <person name="Brasileiro-Vidal A.C."/>
            <person name="Benko-Iseppon A.M."/>
        </authorList>
    </citation>
    <scope>NUCLEOTIDE SEQUENCE [LARGE SCALE GENOMIC DNA]</scope>
    <source>
        <tissue evidence="2">Leaves</tissue>
    </source>
</reference>
<sequence>MTGVPLDLGDAEAGTSTPPPTSTLVVPTHLPCQRCSFTDTDPCSDPLLDHYRGRRAPPPEPDLMPEGEEEDIALEEELARQAGRVYLCWDGIGIRYARARPGSPGYLRITTSGLCPVQHGTSSRGLVLVGPVEGKILNFFIFYYLALLLIFKPLAKRLREIMHGIRNKEEDFKKLKQVNKQNRASSTGGSLHTRGSTTYEATRVRMALELGRTPTQSEVFARTHTRKEDREWVDKRLSDVSVSLKLDYNSVIHFTFTVSQASVVSVRNRGMFYGMGVVPSHKHPLLCSDPDDDDTASGPPDLREQVTDECSARGFATRLIRVSLFL</sequence>
<name>A0ABU6Y5Y1_9FABA</name>
<accession>A0ABU6Y5Y1</accession>
<protein>
    <submittedName>
        <fullName evidence="2">Uncharacterized protein</fullName>
    </submittedName>
</protein>
<proteinExistence type="predicted"/>
<feature type="region of interest" description="Disordered" evidence="1">
    <location>
        <begin position="284"/>
        <end position="305"/>
    </location>
</feature>
<comment type="caution">
    <text evidence="2">The sequence shown here is derived from an EMBL/GenBank/DDBJ whole genome shotgun (WGS) entry which is preliminary data.</text>
</comment>
<dbReference type="Proteomes" id="UP001341840">
    <property type="component" value="Unassembled WGS sequence"/>
</dbReference>